<proteinExistence type="predicted"/>
<name>A0A6B9J952_9CAUD</name>
<gene>
    <name evidence="1" type="ORF">Kuja_0820</name>
</gene>
<protein>
    <submittedName>
        <fullName evidence="1">Uncharacterized protein</fullName>
    </submittedName>
</protein>
<accession>A0A6B9J952</accession>
<evidence type="ECO:0000313" key="1">
    <source>
        <dbReference type="EMBL" id="QGZ16073.1"/>
    </source>
</evidence>
<dbReference type="Proteomes" id="UP000433471">
    <property type="component" value="Segment"/>
</dbReference>
<dbReference type="EMBL" id="MN718199">
    <property type="protein sequence ID" value="QGZ16073.1"/>
    <property type="molecule type" value="Genomic_DNA"/>
</dbReference>
<organism evidence="1 2">
    <name type="scientific">Vibrio phage vB_VchM_Kuja</name>
    <dbReference type="NCBI Taxonomy" id="2686437"/>
    <lineage>
        <taxon>Viruses</taxon>
        <taxon>Duplodnaviria</taxon>
        <taxon>Heunggongvirae</taxon>
        <taxon>Uroviricota</taxon>
        <taxon>Caudoviricetes</taxon>
        <taxon>Pantevenvirales</taxon>
        <taxon>Ackermannviridae</taxon>
        <taxon>Kujavirus</taxon>
        <taxon>Kujavirus kuja</taxon>
    </lineage>
</organism>
<evidence type="ECO:0000313" key="2">
    <source>
        <dbReference type="Proteomes" id="UP000433471"/>
    </source>
</evidence>
<sequence>MLTNEEQIKKIIDDLGQQALVSTKKMEYTQFVINKQPSVNAHSYMIKLTQPFSGDELKLVVKIAIANIFSYCESVTDVVNDLKDVLESDAALTMIELDMKNDMTVLYFGNHKTVFYSINTYNNNVNLLKEYPLSPYTISQMLSFCAGSQLVQ</sequence>
<reference evidence="1 2" key="1">
    <citation type="submission" date="2019-11" db="EMBL/GenBank/DDBJ databases">
        <title>Characterization of a novel member of the family Ackermannviridae.</title>
        <authorList>
            <person name="Maina A.N."/>
            <person name="Mwaura F.B."/>
            <person name="Jumba M."/>
        </authorList>
    </citation>
    <scope>NUCLEOTIDE SEQUENCE [LARGE SCALE GENOMIC DNA]</scope>
</reference>
<keyword evidence="2" id="KW-1185">Reference proteome</keyword>